<proteinExistence type="predicted"/>
<name>A0ABR2HFX5_9EUKA</name>
<evidence type="ECO:0000313" key="2">
    <source>
        <dbReference type="Proteomes" id="UP001470230"/>
    </source>
</evidence>
<comment type="caution">
    <text evidence="1">The sequence shown here is derived from an EMBL/GenBank/DDBJ whole genome shotgun (WGS) entry which is preliminary data.</text>
</comment>
<keyword evidence="2" id="KW-1185">Reference proteome</keyword>
<evidence type="ECO:0000313" key="1">
    <source>
        <dbReference type="EMBL" id="KAK8845135.1"/>
    </source>
</evidence>
<reference evidence="1 2" key="1">
    <citation type="submission" date="2024-04" db="EMBL/GenBank/DDBJ databases">
        <title>Tritrichomonas musculus Genome.</title>
        <authorList>
            <person name="Alves-Ferreira E."/>
            <person name="Grigg M."/>
            <person name="Lorenzi H."/>
            <person name="Galac M."/>
        </authorList>
    </citation>
    <scope>NUCLEOTIDE SEQUENCE [LARGE SCALE GENOMIC DNA]</scope>
    <source>
        <strain evidence="1 2">EAF2021</strain>
    </source>
</reference>
<protein>
    <recommendedName>
        <fullName evidence="3">AN1-type domain-containing protein</fullName>
    </recommendedName>
</protein>
<organism evidence="1 2">
    <name type="scientific">Tritrichomonas musculus</name>
    <dbReference type="NCBI Taxonomy" id="1915356"/>
    <lineage>
        <taxon>Eukaryota</taxon>
        <taxon>Metamonada</taxon>
        <taxon>Parabasalia</taxon>
        <taxon>Tritrichomonadida</taxon>
        <taxon>Tritrichomonadidae</taxon>
        <taxon>Tritrichomonas</taxon>
    </lineage>
</organism>
<accession>A0ABR2HFX5</accession>
<sequence>MSEANQSPKCSTCNGDATSKCTLCGNYFCEEHINDHKHKKKPSNQNQNQNQKKHQVQKRCHKCSMCGDDAEMQCPECGNFFCQEHYPLHQDF</sequence>
<evidence type="ECO:0008006" key="3">
    <source>
        <dbReference type="Google" id="ProtNLM"/>
    </source>
</evidence>
<dbReference type="Proteomes" id="UP001470230">
    <property type="component" value="Unassembled WGS sequence"/>
</dbReference>
<gene>
    <name evidence="1" type="ORF">M9Y10_021317</name>
</gene>
<dbReference type="EMBL" id="JAPFFF010000031">
    <property type="protein sequence ID" value="KAK8845135.1"/>
    <property type="molecule type" value="Genomic_DNA"/>
</dbReference>